<keyword evidence="2" id="KW-1185">Reference proteome</keyword>
<dbReference type="AlphaFoldDB" id="A0A9N7YRR2"/>
<evidence type="ECO:0000313" key="2">
    <source>
        <dbReference type="Proteomes" id="UP001153269"/>
    </source>
</evidence>
<name>A0A9N7YRR2_PLEPL</name>
<proteinExistence type="predicted"/>
<evidence type="ECO:0000313" key="1">
    <source>
        <dbReference type="EMBL" id="CAB1435575.1"/>
    </source>
</evidence>
<accession>A0A9N7YRR2</accession>
<reference evidence="1" key="1">
    <citation type="submission" date="2020-03" db="EMBL/GenBank/DDBJ databases">
        <authorList>
            <person name="Weist P."/>
        </authorList>
    </citation>
    <scope>NUCLEOTIDE SEQUENCE</scope>
</reference>
<organism evidence="1 2">
    <name type="scientific">Pleuronectes platessa</name>
    <name type="common">European plaice</name>
    <dbReference type="NCBI Taxonomy" id="8262"/>
    <lineage>
        <taxon>Eukaryota</taxon>
        <taxon>Metazoa</taxon>
        <taxon>Chordata</taxon>
        <taxon>Craniata</taxon>
        <taxon>Vertebrata</taxon>
        <taxon>Euteleostomi</taxon>
        <taxon>Actinopterygii</taxon>
        <taxon>Neopterygii</taxon>
        <taxon>Teleostei</taxon>
        <taxon>Neoteleostei</taxon>
        <taxon>Acanthomorphata</taxon>
        <taxon>Carangaria</taxon>
        <taxon>Pleuronectiformes</taxon>
        <taxon>Pleuronectoidei</taxon>
        <taxon>Pleuronectidae</taxon>
        <taxon>Pleuronectes</taxon>
    </lineage>
</organism>
<dbReference type="EMBL" id="CADEAL010001780">
    <property type="protein sequence ID" value="CAB1435575.1"/>
    <property type="molecule type" value="Genomic_DNA"/>
</dbReference>
<sequence length="104" mass="11009">MEVSGVDFQAFKAPLLCRVLSRFTHVSLSPLSDPLAVCEPPVSLKALAAVADASGQVTGLSDGEEMNHCVVSAAACRCRQQLVTQCFPAASAVVQRHLGQIDER</sequence>
<protein>
    <submittedName>
        <fullName evidence="1">Uncharacterized protein</fullName>
    </submittedName>
</protein>
<comment type="caution">
    <text evidence="1">The sequence shown here is derived from an EMBL/GenBank/DDBJ whole genome shotgun (WGS) entry which is preliminary data.</text>
</comment>
<gene>
    <name evidence="1" type="ORF">PLEPLA_LOCUS23636</name>
</gene>
<dbReference type="Proteomes" id="UP001153269">
    <property type="component" value="Unassembled WGS sequence"/>
</dbReference>